<comment type="caution">
    <text evidence="1">The sequence shown here is derived from an EMBL/GenBank/DDBJ whole genome shotgun (WGS) entry which is preliminary data.</text>
</comment>
<reference evidence="1 2" key="1">
    <citation type="submission" date="2021-06" db="EMBL/GenBank/DDBJ databases">
        <authorList>
            <person name="Palmer J.M."/>
        </authorList>
    </citation>
    <scope>NUCLEOTIDE SEQUENCE [LARGE SCALE GENOMIC DNA]</scope>
    <source>
        <strain evidence="1 2">XR_2019</strain>
        <tissue evidence="1">Muscle</tissue>
    </source>
</reference>
<evidence type="ECO:0000313" key="2">
    <source>
        <dbReference type="Proteomes" id="UP001444071"/>
    </source>
</evidence>
<name>A0ABV0WVF8_9TELE</name>
<organism evidence="1 2">
    <name type="scientific">Xenotaenia resolanae</name>
    <dbReference type="NCBI Taxonomy" id="208358"/>
    <lineage>
        <taxon>Eukaryota</taxon>
        <taxon>Metazoa</taxon>
        <taxon>Chordata</taxon>
        <taxon>Craniata</taxon>
        <taxon>Vertebrata</taxon>
        <taxon>Euteleostomi</taxon>
        <taxon>Actinopterygii</taxon>
        <taxon>Neopterygii</taxon>
        <taxon>Teleostei</taxon>
        <taxon>Neoteleostei</taxon>
        <taxon>Acanthomorphata</taxon>
        <taxon>Ovalentaria</taxon>
        <taxon>Atherinomorphae</taxon>
        <taxon>Cyprinodontiformes</taxon>
        <taxon>Goodeidae</taxon>
        <taxon>Xenotaenia</taxon>
    </lineage>
</organism>
<accession>A0ABV0WVF8</accession>
<dbReference type="EMBL" id="JAHRIM010069886">
    <property type="protein sequence ID" value="MEQ2272407.1"/>
    <property type="molecule type" value="Genomic_DNA"/>
</dbReference>
<evidence type="ECO:0000313" key="1">
    <source>
        <dbReference type="EMBL" id="MEQ2272407.1"/>
    </source>
</evidence>
<gene>
    <name evidence="1" type="ORF">XENORESO_022121</name>
</gene>
<proteinExistence type="predicted"/>
<keyword evidence="2" id="KW-1185">Reference proteome</keyword>
<dbReference type="Proteomes" id="UP001444071">
    <property type="component" value="Unassembled WGS sequence"/>
</dbReference>
<sequence>MSQRDVKPSSLLVKISIKPGTDEKDVKTAFTLTTIHHGSGGVCLGSAESTRAGGTTTRKPAWKEETTYHSCFAFLFGARRHSWGFTQKDSQAQISNFGLNLSLF</sequence>
<protein>
    <submittedName>
        <fullName evidence="1">Uncharacterized protein</fullName>
    </submittedName>
</protein>